<dbReference type="EMBL" id="CANHGI010000005">
    <property type="protein sequence ID" value="CAI5452366.1"/>
    <property type="molecule type" value="Genomic_DNA"/>
</dbReference>
<protein>
    <submittedName>
        <fullName evidence="2">Uncharacterized protein</fullName>
    </submittedName>
</protein>
<reference evidence="2" key="1">
    <citation type="submission" date="2022-11" db="EMBL/GenBank/DDBJ databases">
        <authorList>
            <person name="Kikuchi T."/>
        </authorList>
    </citation>
    <scope>NUCLEOTIDE SEQUENCE</scope>
    <source>
        <strain evidence="2">PS1010</strain>
    </source>
</reference>
<keyword evidence="3" id="KW-1185">Reference proteome</keyword>
<comment type="caution">
    <text evidence="2">The sequence shown here is derived from an EMBL/GenBank/DDBJ whole genome shotgun (WGS) entry which is preliminary data.</text>
</comment>
<keyword evidence="1" id="KW-0472">Membrane</keyword>
<proteinExistence type="predicted"/>
<feature type="transmembrane region" description="Helical" evidence="1">
    <location>
        <begin position="6"/>
        <end position="24"/>
    </location>
</feature>
<accession>A0A9P1N8T5</accession>
<evidence type="ECO:0000313" key="3">
    <source>
        <dbReference type="Proteomes" id="UP001152747"/>
    </source>
</evidence>
<keyword evidence="1" id="KW-0812">Transmembrane</keyword>
<evidence type="ECO:0000256" key="1">
    <source>
        <dbReference type="SAM" id="Phobius"/>
    </source>
</evidence>
<organism evidence="2 3">
    <name type="scientific">Caenorhabditis angaria</name>
    <dbReference type="NCBI Taxonomy" id="860376"/>
    <lineage>
        <taxon>Eukaryota</taxon>
        <taxon>Metazoa</taxon>
        <taxon>Ecdysozoa</taxon>
        <taxon>Nematoda</taxon>
        <taxon>Chromadorea</taxon>
        <taxon>Rhabditida</taxon>
        <taxon>Rhabditina</taxon>
        <taxon>Rhabditomorpha</taxon>
        <taxon>Rhabditoidea</taxon>
        <taxon>Rhabditidae</taxon>
        <taxon>Peloderinae</taxon>
        <taxon>Caenorhabditis</taxon>
    </lineage>
</organism>
<gene>
    <name evidence="2" type="ORF">CAMP_LOCUS15003</name>
</gene>
<keyword evidence="1" id="KW-1133">Transmembrane helix</keyword>
<dbReference type="Proteomes" id="UP001152747">
    <property type="component" value="Unassembled WGS sequence"/>
</dbReference>
<sequence>MQFFLYWNLIVNIELFLSPISFLYSHKTYHNKIRSYCFPKSSLKVTNIQTLSGLNMNLTQTQNEYFEELRNNWG</sequence>
<evidence type="ECO:0000313" key="2">
    <source>
        <dbReference type="EMBL" id="CAI5452366.1"/>
    </source>
</evidence>
<name>A0A9P1N8T5_9PELO</name>
<dbReference type="AlphaFoldDB" id="A0A9P1N8T5"/>